<dbReference type="Pfam" id="PF01925">
    <property type="entry name" value="TauE"/>
    <property type="match status" value="2"/>
</dbReference>
<comment type="caution">
    <text evidence="6">The sequence shown here is derived from an EMBL/GenBank/DDBJ whole genome shotgun (WGS) entry which is preliminary data.</text>
</comment>
<dbReference type="GO" id="GO:0005886">
    <property type="term" value="C:plasma membrane"/>
    <property type="evidence" value="ECO:0007669"/>
    <property type="project" value="UniProtKB-SubCell"/>
</dbReference>
<keyword evidence="4 5" id="KW-0472">Membrane</keyword>
<evidence type="ECO:0000256" key="4">
    <source>
        <dbReference type="ARBA" id="ARBA00023136"/>
    </source>
</evidence>
<reference evidence="6" key="2">
    <citation type="submission" date="2021-01" db="EMBL/GenBank/DDBJ databases">
        <authorList>
            <person name="Hahn C.R."/>
            <person name="Youssef N.H."/>
            <person name="Elshahed M."/>
        </authorList>
    </citation>
    <scope>NUCLEOTIDE SEQUENCE</scope>
    <source>
        <strain evidence="6">Zod_Metabat.24</strain>
    </source>
</reference>
<dbReference type="AlphaFoldDB" id="A0A9D8KEW5"/>
<feature type="transmembrane region" description="Helical" evidence="5">
    <location>
        <begin position="94"/>
        <end position="114"/>
    </location>
</feature>
<comment type="similarity">
    <text evidence="5">Belongs to the 4-toluene sulfonate uptake permease (TSUP) (TC 2.A.102) family.</text>
</comment>
<comment type="subcellular location">
    <subcellularLocation>
        <location evidence="5">Cell membrane</location>
        <topology evidence="5">Multi-pass membrane protein</topology>
    </subcellularLocation>
    <subcellularLocation>
        <location evidence="1">Membrane</location>
        <topology evidence="1">Multi-pass membrane protein</topology>
    </subcellularLocation>
</comment>
<feature type="transmembrane region" description="Helical" evidence="5">
    <location>
        <begin position="215"/>
        <end position="234"/>
    </location>
</feature>
<dbReference type="InterPro" id="IPR051598">
    <property type="entry name" value="TSUP/Inactive_protease-like"/>
</dbReference>
<protein>
    <recommendedName>
        <fullName evidence="5">Probable membrane transporter protein</fullName>
    </recommendedName>
</protein>
<evidence type="ECO:0000313" key="7">
    <source>
        <dbReference type="Proteomes" id="UP000809273"/>
    </source>
</evidence>
<dbReference type="InterPro" id="IPR002781">
    <property type="entry name" value="TM_pro_TauE-like"/>
</dbReference>
<dbReference type="Proteomes" id="UP000809273">
    <property type="component" value="Unassembled WGS sequence"/>
</dbReference>
<feature type="transmembrane region" description="Helical" evidence="5">
    <location>
        <begin position="34"/>
        <end position="56"/>
    </location>
</feature>
<keyword evidence="2 5" id="KW-0812">Transmembrane</keyword>
<reference evidence="6" key="1">
    <citation type="journal article" date="2021" name="Environ. Microbiol.">
        <title>Genomic characterization of three novel Desulfobacterota classes expand the metabolic and phylogenetic diversity of the phylum.</title>
        <authorList>
            <person name="Murphy C.L."/>
            <person name="Biggerstaff J."/>
            <person name="Eichhorn A."/>
            <person name="Ewing E."/>
            <person name="Shahan R."/>
            <person name="Soriano D."/>
            <person name="Stewart S."/>
            <person name="VanMol K."/>
            <person name="Walker R."/>
            <person name="Walters P."/>
            <person name="Elshahed M.S."/>
            <person name="Youssef N.H."/>
        </authorList>
    </citation>
    <scope>NUCLEOTIDE SEQUENCE</scope>
    <source>
        <strain evidence="6">Zod_Metabat.24</strain>
    </source>
</reference>
<keyword evidence="3 5" id="KW-1133">Transmembrane helix</keyword>
<evidence type="ECO:0000313" key="6">
    <source>
        <dbReference type="EMBL" id="MBN1572834.1"/>
    </source>
</evidence>
<evidence type="ECO:0000256" key="1">
    <source>
        <dbReference type="ARBA" id="ARBA00004141"/>
    </source>
</evidence>
<feature type="transmembrane region" description="Helical" evidence="5">
    <location>
        <begin position="246"/>
        <end position="264"/>
    </location>
</feature>
<feature type="transmembrane region" description="Helical" evidence="5">
    <location>
        <begin position="187"/>
        <end position="209"/>
    </location>
</feature>
<name>A0A9D8KEW5_9DELT</name>
<evidence type="ECO:0000256" key="2">
    <source>
        <dbReference type="ARBA" id="ARBA00022692"/>
    </source>
</evidence>
<proteinExistence type="inferred from homology"/>
<dbReference type="PANTHER" id="PTHR43701:SF12">
    <property type="entry name" value="MEMBRANE TRANSPORTER PROTEIN YTNM-RELATED"/>
    <property type="match status" value="1"/>
</dbReference>
<keyword evidence="5" id="KW-1003">Cell membrane</keyword>
<feature type="transmembrane region" description="Helical" evidence="5">
    <location>
        <begin position="120"/>
        <end position="140"/>
    </location>
</feature>
<dbReference type="EMBL" id="JAFGIX010000030">
    <property type="protein sequence ID" value="MBN1572834.1"/>
    <property type="molecule type" value="Genomic_DNA"/>
</dbReference>
<organism evidence="6 7">
    <name type="scientific">Candidatus Zymogenus saltonus</name>
    <dbReference type="NCBI Taxonomy" id="2844893"/>
    <lineage>
        <taxon>Bacteria</taxon>
        <taxon>Deltaproteobacteria</taxon>
        <taxon>Candidatus Zymogenia</taxon>
        <taxon>Candidatus Zymogeniales</taxon>
        <taxon>Candidatus Zymogenaceae</taxon>
        <taxon>Candidatus Zymogenus</taxon>
    </lineage>
</organism>
<dbReference type="PANTHER" id="PTHR43701">
    <property type="entry name" value="MEMBRANE TRANSPORTER PROTEIN MJ0441-RELATED"/>
    <property type="match status" value="1"/>
</dbReference>
<evidence type="ECO:0000256" key="5">
    <source>
        <dbReference type="RuleBase" id="RU363041"/>
    </source>
</evidence>
<accession>A0A9D8KEW5</accession>
<gene>
    <name evidence="6" type="ORF">JW984_06510</name>
</gene>
<sequence>MAFLAEYIDSSLGMGYGTTLTPLLLLMGYEPLQIVPSILLSELITGLLAGFTHHAIGNVDFKPKTMNVKRIYSSLKEIGVLNSIRLGFPQSLKVVIVITLCSVVGTVAAVFIAINLPKFYLKLYIGILIFLIGIVIIATINKEYKFSWKKITILGLIASFNKGISGGGYGPVVVGGQLVSGVSEKNAVAITSLAEGITCIVGVAAYILTKDVIDWLLAPYLIIGAVISVPFSAYTVKIVKSRIMKIIIGIVTIILGLTTIIQIFL</sequence>
<evidence type="ECO:0000256" key="3">
    <source>
        <dbReference type="ARBA" id="ARBA00022989"/>
    </source>
</evidence>